<keyword evidence="5" id="KW-0393">Immunoglobulin domain</keyword>
<evidence type="ECO:0000256" key="1">
    <source>
        <dbReference type="ARBA" id="ARBA00004479"/>
    </source>
</evidence>
<sequence>MTSTAPQFSIPELPKRKEEEIHEGLRQRQHKRKEKLLIAASKAQGSENNRQWKRETESEDSADMDAYVAQEVTSSSEVERCFAVCFADSPSFDITRSPGFGVPIREGTPLSLKCDVDSNPPSSPVWQKGINDMSPPVEQAGDGYLNFSAVRREHAGWYKCSCRHLLTEYSSNAYLLQVRVLPWKTKYVQVFIIG</sequence>
<evidence type="ECO:0000256" key="3">
    <source>
        <dbReference type="ARBA" id="ARBA00023157"/>
    </source>
</evidence>
<dbReference type="GO" id="GO:0005911">
    <property type="term" value="C:cell-cell junction"/>
    <property type="evidence" value="ECO:0007669"/>
    <property type="project" value="TreeGrafter"/>
</dbReference>
<feature type="region of interest" description="Disordered" evidence="6">
    <location>
        <begin position="1"/>
        <end position="63"/>
    </location>
</feature>
<dbReference type="Gene3D" id="2.60.40.10">
    <property type="entry name" value="Immunoglobulins"/>
    <property type="match status" value="1"/>
</dbReference>
<feature type="domain" description="Ig-like" evidence="7">
    <location>
        <begin position="90"/>
        <end position="177"/>
    </location>
</feature>
<reference evidence="8" key="2">
    <citation type="journal article" date="2023" name="BMC Genomics">
        <title>Pest status, molecular evolution, and epigenetic factors derived from the genome assembly of Frankliniella fusca, a thysanopteran phytovirus vector.</title>
        <authorList>
            <person name="Catto M.A."/>
            <person name="Labadie P.E."/>
            <person name="Jacobson A.L."/>
            <person name="Kennedy G.G."/>
            <person name="Srinivasan R."/>
            <person name="Hunt B.G."/>
        </authorList>
    </citation>
    <scope>NUCLEOTIDE SEQUENCE</scope>
    <source>
        <strain evidence="8">PL_HMW_Pooled</strain>
    </source>
</reference>
<dbReference type="PANTHER" id="PTHR11640">
    <property type="entry name" value="NEPHRIN"/>
    <property type="match status" value="1"/>
</dbReference>
<dbReference type="InterPro" id="IPR003599">
    <property type="entry name" value="Ig_sub"/>
</dbReference>
<dbReference type="InterPro" id="IPR003598">
    <property type="entry name" value="Ig_sub2"/>
</dbReference>
<dbReference type="Pfam" id="PF13927">
    <property type="entry name" value="Ig_3"/>
    <property type="match status" value="1"/>
</dbReference>
<dbReference type="CDD" id="cd00096">
    <property type="entry name" value="Ig"/>
    <property type="match status" value="1"/>
</dbReference>
<feature type="compositionally biased region" description="Basic and acidic residues" evidence="6">
    <location>
        <begin position="13"/>
        <end position="26"/>
    </location>
</feature>
<proteinExistence type="predicted"/>
<evidence type="ECO:0000256" key="5">
    <source>
        <dbReference type="ARBA" id="ARBA00023319"/>
    </source>
</evidence>
<evidence type="ECO:0000256" key="6">
    <source>
        <dbReference type="SAM" id="MobiDB-lite"/>
    </source>
</evidence>
<evidence type="ECO:0000256" key="4">
    <source>
        <dbReference type="ARBA" id="ARBA00023180"/>
    </source>
</evidence>
<reference evidence="8" key="1">
    <citation type="submission" date="2021-07" db="EMBL/GenBank/DDBJ databases">
        <authorList>
            <person name="Catto M.A."/>
            <person name="Jacobson A."/>
            <person name="Kennedy G."/>
            <person name="Labadie P."/>
            <person name="Hunt B.G."/>
            <person name="Srinivasan R."/>
        </authorList>
    </citation>
    <scope>NUCLEOTIDE SEQUENCE</scope>
    <source>
        <strain evidence="8">PL_HMW_Pooled</strain>
        <tissue evidence="8">Head</tissue>
    </source>
</reference>
<comment type="caution">
    <text evidence="8">The sequence shown here is derived from an EMBL/GenBank/DDBJ whole genome shotgun (WGS) entry which is preliminary data.</text>
</comment>
<keyword evidence="2" id="KW-0472">Membrane</keyword>
<dbReference type="AlphaFoldDB" id="A0AAE1I3L1"/>
<name>A0AAE1I3L1_9NEOP</name>
<dbReference type="PANTHER" id="PTHR11640:SF155">
    <property type="entry name" value="IG-LIKE DOMAIN-CONTAINING PROTEIN"/>
    <property type="match status" value="1"/>
</dbReference>
<dbReference type="GO" id="GO:0098609">
    <property type="term" value="P:cell-cell adhesion"/>
    <property type="evidence" value="ECO:0007669"/>
    <property type="project" value="TreeGrafter"/>
</dbReference>
<gene>
    <name evidence="8" type="ORF">KUF71_006504</name>
</gene>
<comment type="subcellular location">
    <subcellularLocation>
        <location evidence="1">Membrane</location>
        <topology evidence="1">Single-pass type I membrane protein</topology>
    </subcellularLocation>
</comment>
<keyword evidence="4" id="KW-0325">Glycoprotein</keyword>
<dbReference type="InterPro" id="IPR036179">
    <property type="entry name" value="Ig-like_dom_sf"/>
</dbReference>
<evidence type="ECO:0000256" key="2">
    <source>
        <dbReference type="ARBA" id="ARBA00023136"/>
    </source>
</evidence>
<dbReference type="InterPro" id="IPR007110">
    <property type="entry name" value="Ig-like_dom"/>
</dbReference>
<dbReference type="InterPro" id="IPR013783">
    <property type="entry name" value="Ig-like_fold"/>
</dbReference>
<organism evidence="8 9">
    <name type="scientific">Frankliniella fusca</name>
    <dbReference type="NCBI Taxonomy" id="407009"/>
    <lineage>
        <taxon>Eukaryota</taxon>
        <taxon>Metazoa</taxon>
        <taxon>Ecdysozoa</taxon>
        <taxon>Arthropoda</taxon>
        <taxon>Hexapoda</taxon>
        <taxon>Insecta</taxon>
        <taxon>Pterygota</taxon>
        <taxon>Neoptera</taxon>
        <taxon>Paraneoptera</taxon>
        <taxon>Thysanoptera</taxon>
        <taxon>Terebrantia</taxon>
        <taxon>Thripoidea</taxon>
        <taxon>Thripidae</taxon>
        <taxon>Frankliniella</taxon>
    </lineage>
</organism>
<protein>
    <submittedName>
        <fullName evidence="8">Sialic acid-binding Ig-like lectin 14</fullName>
    </submittedName>
</protein>
<dbReference type="InterPro" id="IPR051275">
    <property type="entry name" value="Cell_adhesion_signaling"/>
</dbReference>
<dbReference type="GO" id="GO:0050839">
    <property type="term" value="F:cell adhesion molecule binding"/>
    <property type="evidence" value="ECO:0007669"/>
    <property type="project" value="TreeGrafter"/>
</dbReference>
<keyword evidence="9" id="KW-1185">Reference proteome</keyword>
<dbReference type="EMBL" id="JAHWGI010001426">
    <property type="protein sequence ID" value="KAK3931486.1"/>
    <property type="molecule type" value="Genomic_DNA"/>
</dbReference>
<evidence type="ECO:0000259" key="7">
    <source>
        <dbReference type="PROSITE" id="PS50835"/>
    </source>
</evidence>
<evidence type="ECO:0000313" key="9">
    <source>
        <dbReference type="Proteomes" id="UP001219518"/>
    </source>
</evidence>
<keyword evidence="3" id="KW-1015">Disulfide bond</keyword>
<dbReference type="SUPFAM" id="SSF48726">
    <property type="entry name" value="Immunoglobulin"/>
    <property type="match status" value="1"/>
</dbReference>
<dbReference type="GO" id="GO:0005886">
    <property type="term" value="C:plasma membrane"/>
    <property type="evidence" value="ECO:0007669"/>
    <property type="project" value="TreeGrafter"/>
</dbReference>
<evidence type="ECO:0000313" key="8">
    <source>
        <dbReference type="EMBL" id="KAK3931486.1"/>
    </source>
</evidence>
<dbReference type="Proteomes" id="UP001219518">
    <property type="component" value="Unassembled WGS sequence"/>
</dbReference>
<dbReference type="PROSITE" id="PS50835">
    <property type="entry name" value="IG_LIKE"/>
    <property type="match status" value="1"/>
</dbReference>
<dbReference type="SMART" id="SM00408">
    <property type="entry name" value="IGc2"/>
    <property type="match status" value="1"/>
</dbReference>
<accession>A0AAE1I3L1</accession>
<dbReference type="SMART" id="SM00409">
    <property type="entry name" value="IG"/>
    <property type="match status" value="1"/>
</dbReference>